<protein>
    <submittedName>
        <fullName evidence="1">Uncharacterized protein</fullName>
    </submittedName>
</protein>
<gene>
    <name evidence="1" type="ORF">SAMN02745729_10178</name>
</gene>
<dbReference type="OrthoDB" id="1123107at2"/>
<dbReference type="AlphaFoldDB" id="A0A1H3XAU9"/>
<evidence type="ECO:0000313" key="1">
    <source>
        <dbReference type="EMBL" id="SDZ95804.1"/>
    </source>
</evidence>
<evidence type="ECO:0000313" key="2">
    <source>
        <dbReference type="Proteomes" id="UP000242469"/>
    </source>
</evidence>
<reference evidence="2" key="1">
    <citation type="submission" date="2016-10" db="EMBL/GenBank/DDBJ databases">
        <authorList>
            <person name="Varghese N."/>
            <person name="Submissions S."/>
        </authorList>
    </citation>
    <scope>NUCLEOTIDE SEQUENCE [LARGE SCALE GENOMIC DNA]</scope>
    <source>
        <strain evidence="2">DSM 11526</strain>
    </source>
</reference>
<dbReference type="EMBL" id="FNRJ01000001">
    <property type="protein sequence ID" value="SDZ95804.1"/>
    <property type="molecule type" value="Genomic_DNA"/>
</dbReference>
<accession>A0A1H3XAU9</accession>
<sequence length="205" mass="22770">MINIRHLNPLADAIWSSVFELLWDSPTETELLIAGRRLYLDQQGTGMTLSLSDPDVAQAAKGAVMRVALQQKTPRHGVINTQTERAANLARAVAVVSLTRQDQSPAFRLKVELGRAALSYWASTNAGETLESQRNAPATFSWELGGTCPIPDEKSIIADWHTSRLRAMATDEKRLLSDYWQLLREQGASEDKIKEVEKALATERV</sequence>
<dbReference type="STRING" id="1122198.SAMN02745729_10178"/>
<proteinExistence type="predicted"/>
<dbReference type="Proteomes" id="UP000242469">
    <property type="component" value="Unassembled WGS sequence"/>
</dbReference>
<keyword evidence="2" id="KW-1185">Reference proteome</keyword>
<organism evidence="1 2">
    <name type="scientific">Marinobacterium iners DSM 11526</name>
    <dbReference type="NCBI Taxonomy" id="1122198"/>
    <lineage>
        <taxon>Bacteria</taxon>
        <taxon>Pseudomonadati</taxon>
        <taxon>Pseudomonadota</taxon>
        <taxon>Gammaproteobacteria</taxon>
        <taxon>Oceanospirillales</taxon>
        <taxon>Oceanospirillaceae</taxon>
        <taxon>Marinobacterium</taxon>
    </lineage>
</organism>
<dbReference type="RefSeq" id="WP_091821325.1">
    <property type="nucleotide sequence ID" value="NZ_FNRJ01000001.1"/>
</dbReference>
<name>A0A1H3XAU9_9GAMM</name>